<organism evidence="2 3">
    <name type="scientific">Clostridium neuense</name>
    <dbReference type="NCBI Taxonomy" id="1728934"/>
    <lineage>
        <taxon>Bacteria</taxon>
        <taxon>Bacillati</taxon>
        <taxon>Bacillota</taxon>
        <taxon>Clostridia</taxon>
        <taxon>Eubacteriales</taxon>
        <taxon>Clostridiaceae</taxon>
        <taxon>Clostridium</taxon>
    </lineage>
</organism>
<name>A0ABW8TE83_9CLOT</name>
<evidence type="ECO:0000256" key="1">
    <source>
        <dbReference type="SAM" id="Coils"/>
    </source>
</evidence>
<evidence type="ECO:0000313" key="2">
    <source>
        <dbReference type="EMBL" id="MFL0250735.1"/>
    </source>
</evidence>
<keyword evidence="3" id="KW-1185">Reference proteome</keyword>
<dbReference type="Proteomes" id="UP001623592">
    <property type="component" value="Unassembled WGS sequence"/>
</dbReference>
<accession>A0ABW8TE83</accession>
<reference evidence="2 3" key="1">
    <citation type="submission" date="2024-11" db="EMBL/GenBank/DDBJ databases">
        <authorList>
            <person name="Heng Y.C."/>
            <person name="Lim A.C.H."/>
            <person name="Lee J.K.Y."/>
            <person name="Kittelmann S."/>
        </authorList>
    </citation>
    <scope>NUCLEOTIDE SEQUENCE [LARGE SCALE GENOMIC DNA]</scope>
    <source>
        <strain evidence="2 3">WILCCON 0114</strain>
    </source>
</reference>
<protein>
    <recommendedName>
        <fullName evidence="4">LXG domain-containing protein</fullName>
    </recommendedName>
</protein>
<comment type="caution">
    <text evidence="2">The sequence shown here is derived from an EMBL/GenBank/DDBJ whole genome shotgun (WGS) entry which is preliminary data.</text>
</comment>
<gene>
    <name evidence="2" type="ORF">ACJDT4_09915</name>
</gene>
<sequence>MSRLEVKISEVKSLSAKLGPDLTKVSSIADSINSVRGNLDSRITARRNIGSRLSSAYNEAKSIQAKLKELQKFIDDSMDRYEKAENKVNDEAEALMVLWSIEYGGEFALEWGGGMYDVPGNSALNGKIYEAGNENFEDIVPIIEDAKRDQKVSYVSVGLTGLSNMDSEKFLITNDGMQFKMFKQNGQICIKVVNGGIENQADFLYYRGLLKDGLGGRWKWSKDLTKSLVNDGVPLYSKADKSFFKSNTNKFLNTKMGSLDDYIGRVGKNPLKVAGNTWTNTFKENMNVKEAFAGLKNIDKDATLLTKAGKFAGPIGTLLTVGEDGYEEFFSPSAKGSMGEKVQNTVIDVGVDLGTGSAAMATGAAVGSFFLPPLGTVVGVGVGAVANIGINYKFGGPPPESIVDRTKDKVKDTVKSAEKFGGWVKDKIGKIFW</sequence>
<proteinExistence type="predicted"/>
<keyword evidence="1" id="KW-0175">Coiled coil</keyword>
<dbReference type="RefSeq" id="WP_406787398.1">
    <property type="nucleotide sequence ID" value="NZ_JBJIAA010000007.1"/>
</dbReference>
<evidence type="ECO:0000313" key="3">
    <source>
        <dbReference type="Proteomes" id="UP001623592"/>
    </source>
</evidence>
<feature type="coiled-coil region" evidence="1">
    <location>
        <begin position="67"/>
        <end position="94"/>
    </location>
</feature>
<dbReference type="EMBL" id="JBJIAA010000007">
    <property type="protein sequence ID" value="MFL0250735.1"/>
    <property type="molecule type" value="Genomic_DNA"/>
</dbReference>
<evidence type="ECO:0008006" key="4">
    <source>
        <dbReference type="Google" id="ProtNLM"/>
    </source>
</evidence>